<evidence type="ECO:0000313" key="3">
    <source>
        <dbReference type="EMBL" id="MEB3031794.1"/>
    </source>
</evidence>
<evidence type="ECO:0000313" key="4">
    <source>
        <dbReference type="Proteomes" id="UP001298593"/>
    </source>
</evidence>
<proteinExistence type="predicted"/>
<comment type="caution">
    <text evidence="3">The sequence shown here is derived from an EMBL/GenBank/DDBJ whole genome shotgun (WGS) entry which is preliminary data.</text>
</comment>
<evidence type="ECO:0000259" key="2">
    <source>
        <dbReference type="Pfam" id="PF13657"/>
    </source>
</evidence>
<accession>A0ABU5XUY0</accession>
<dbReference type="NCBIfam" id="TIGR03071">
    <property type="entry name" value="couple_hipA"/>
    <property type="match status" value="1"/>
</dbReference>
<feature type="domain" description="HipA N-terminal subdomain 1" evidence="2">
    <location>
        <begin position="25"/>
        <end position="91"/>
    </location>
</feature>
<dbReference type="Pfam" id="PF13657">
    <property type="entry name" value="Couple_hipA"/>
    <property type="match status" value="1"/>
</dbReference>
<dbReference type="EMBL" id="JAYJJU010000007">
    <property type="protein sequence ID" value="MEB3031794.1"/>
    <property type="molecule type" value="Genomic_DNA"/>
</dbReference>
<dbReference type="Proteomes" id="UP001298593">
    <property type="component" value="Unassembled WGS sequence"/>
</dbReference>
<keyword evidence="4" id="KW-1185">Reference proteome</keyword>
<dbReference type="InterPro" id="IPR017508">
    <property type="entry name" value="HipA_N1"/>
</dbReference>
<sequence length="127" mass="13655">MSRSPATRRSTSSSWGSSTGQWKFRTRRPGSAEAPSSDTRFGHQAVAAYVEGLLPENPDVRAAWAAELKAGGTAFDLLAVMGWDCIGAVHFAREDTPDELAQRAADYRPVTDTEVGERLALRATGTS</sequence>
<reference evidence="3 4" key="1">
    <citation type="submission" date="2023-12" db="EMBL/GenBank/DDBJ databases">
        <title>Description of new species of Mycobacterium terrae complex isolated from sewage at the Sao Paulo Zoological Park Foundation in Brazil.</title>
        <authorList>
            <person name="Romagnoli C.L."/>
            <person name="Conceicao E.C."/>
            <person name="Machado E."/>
            <person name="Barreto L.B.P.F."/>
            <person name="Sharma A."/>
            <person name="Silva N.M."/>
            <person name="Marques L.E."/>
            <person name="Juliana M.A."/>
            <person name="Lourenco M.C.S."/>
            <person name="Digiampietri L.A."/>
            <person name="Suffys P.N."/>
            <person name="Viana-Niero C."/>
        </authorList>
    </citation>
    <scope>NUCLEOTIDE SEQUENCE [LARGE SCALE GENOMIC DNA]</scope>
    <source>
        <strain evidence="3 4">MYC340</strain>
    </source>
</reference>
<evidence type="ECO:0000256" key="1">
    <source>
        <dbReference type="SAM" id="MobiDB-lite"/>
    </source>
</evidence>
<feature type="region of interest" description="Disordered" evidence="1">
    <location>
        <begin position="1"/>
        <end position="41"/>
    </location>
</feature>
<protein>
    <submittedName>
        <fullName evidence="3">HipA N-terminal domain-containing protein</fullName>
    </submittedName>
</protein>
<feature type="compositionally biased region" description="Low complexity" evidence="1">
    <location>
        <begin position="1"/>
        <end position="20"/>
    </location>
</feature>
<gene>
    <name evidence="3" type="ORF">KV113_09515</name>
</gene>
<dbReference type="RefSeq" id="WP_329779951.1">
    <property type="nucleotide sequence ID" value="NZ_JAYJJU010000007.1"/>
</dbReference>
<organism evidence="3 4">
    <name type="scientific">[Mycobacterium] nativiensis</name>
    <dbReference type="NCBI Taxonomy" id="2855503"/>
    <lineage>
        <taxon>Bacteria</taxon>
        <taxon>Bacillati</taxon>
        <taxon>Actinomycetota</taxon>
        <taxon>Actinomycetes</taxon>
        <taxon>Mycobacteriales</taxon>
        <taxon>Mycobacteriaceae</taxon>
        <taxon>Mycolicibacter</taxon>
    </lineage>
</organism>
<name>A0ABU5XUY0_9MYCO</name>